<name>A0A7G7BPF6_9ACTN</name>
<evidence type="ECO:0008006" key="3">
    <source>
        <dbReference type="Google" id="ProtNLM"/>
    </source>
</evidence>
<evidence type="ECO:0000313" key="2">
    <source>
        <dbReference type="Proteomes" id="UP000515307"/>
    </source>
</evidence>
<evidence type="ECO:0000313" key="1">
    <source>
        <dbReference type="EMBL" id="QNE77221.1"/>
    </source>
</evidence>
<accession>A0A7G7BPF6</accession>
<dbReference type="RefSeq" id="WP_185300712.1">
    <property type="nucleotide sequence ID" value="NZ_CP045702.1"/>
</dbReference>
<dbReference type="AlphaFoldDB" id="A0A7G7BPF6"/>
<gene>
    <name evidence="1" type="ORF">F0344_23755</name>
</gene>
<proteinExistence type="predicted"/>
<dbReference type="InterPro" id="IPR029063">
    <property type="entry name" value="SAM-dependent_MTases_sf"/>
</dbReference>
<dbReference type="PANTHER" id="PTHR43167">
    <property type="entry name" value="PUTATIVE (AFU_ORTHOLOGUE AFUA_6G01830)-RELATED"/>
    <property type="match status" value="1"/>
</dbReference>
<dbReference type="SUPFAM" id="SSF53335">
    <property type="entry name" value="S-adenosyl-L-methionine-dependent methyltransferases"/>
    <property type="match status" value="1"/>
</dbReference>
<organism evidence="1 2">
    <name type="scientific">Streptomyces finlayi</name>
    <dbReference type="NCBI Taxonomy" id="67296"/>
    <lineage>
        <taxon>Bacteria</taxon>
        <taxon>Bacillati</taxon>
        <taxon>Actinomycetota</taxon>
        <taxon>Actinomycetes</taxon>
        <taxon>Kitasatosporales</taxon>
        <taxon>Streptomycetaceae</taxon>
        <taxon>Streptomyces</taxon>
    </lineage>
</organism>
<protein>
    <recommendedName>
        <fullName evidence="3">SAM-dependent methyltransferase</fullName>
    </recommendedName>
</protein>
<dbReference type="Proteomes" id="UP000515307">
    <property type="component" value="Chromosome"/>
</dbReference>
<dbReference type="EMBL" id="CP045702">
    <property type="protein sequence ID" value="QNE77221.1"/>
    <property type="molecule type" value="Genomic_DNA"/>
</dbReference>
<reference evidence="2" key="1">
    <citation type="submission" date="2019-10" db="EMBL/GenBank/DDBJ databases">
        <title>Antimicrobial potential of Antarctic Bacteria.</title>
        <authorList>
            <person name="Benaud N."/>
            <person name="Edwards R.J."/>
            <person name="Ferrari B.C."/>
        </authorList>
    </citation>
    <scope>NUCLEOTIDE SEQUENCE [LARGE SCALE GENOMIC DNA]</scope>
    <source>
        <strain evidence="2">NBSH44</strain>
    </source>
</reference>
<sequence length="191" mass="20286">MDENPYFRPTALDDILIDAAELGFAMSCEDRTGSLLATLAASKPGGHMVERGTGVGAGAAWLLHGMGADAHLTSVEMDSDRQAIAARHLGADARVAFETADADAWLDAYSGPPLALAYVDCRPGKFHRLEDLLDLLAPGGLYIVDDLLPQPTWPSDHQPRVDAFLEQLPGHTNLPGTATTWASGLVIGSRI</sequence>
<dbReference type="PANTHER" id="PTHR43167:SF1">
    <property type="entry name" value="PUTATIVE (AFU_ORTHOLOGUE AFUA_6G01830)-RELATED"/>
    <property type="match status" value="1"/>
</dbReference>
<dbReference type="Gene3D" id="3.40.50.150">
    <property type="entry name" value="Vaccinia Virus protein VP39"/>
    <property type="match status" value="1"/>
</dbReference>
<dbReference type="KEGG" id="sfiy:F0344_23755"/>
<keyword evidence="2" id="KW-1185">Reference proteome</keyword>
<dbReference type="Pfam" id="PF13578">
    <property type="entry name" value="Methyltransf_24"/>
    <property type="match status" value="1"/>
</dbReference>